<organism evidence="4 5">
    <name type="scientific">Cutibacterium avidum</name>
    <dbReference type="NCBI Taxonomy" id="33010"/>
    <lineage>
        <taxon>Bacteria</taxon>
        <taxon>Bacillati</taxon>
        <taxon>Actinomycetota</taxon>
        <taxon>Actinomycetes</taxon>
        <taxon>Propionibacteriales</taxon>
        <taxon>Propionibacteriaceae</taxon>
        <taxon>Cutibacterium</taxon>
    </lineage>
</organism>
<keyword evidence="4" id="KW-0378">Hydrolase</keyword>
<dbReference type="NCBIfam" id="NF006718">
    <property type="entry name" value="PRK09256.1"/>
    <property type="match status" value="1"/>
</dbReference>
<dbReference type="GO" id="GO:0004045">
    <property type="term" value="F:peptidyl-tRNA hydrolase activity"/>
    <property type="evidence" value="ECO:0007669"/>
    <property type="project" value="TreeGrafter"/>
</dbReference>
<evidence type="ECO:0000256" key="2">
    <source>
        <dbReference type="SAM" id="MobiDB-lite"/>
    </source>
</evidence>
<dbReference type="InterPro" id="IPR000352">
    <property type="entry name" value="Pep_chain_release_fac_I"/>
</dbReference>
<reference evidence="4 5" key="1">
    <citation type="submission" date="2017-07" db="EMBL/GenBank/DDBJ databases">
        <authorList>
            <person name="Sun Z.S."/>
            <person name="Albrecht U."/>
            <person name="Echele G."/>
            <person name="Lee C.C."/>
        </authorList>
    </citation>
    <scope>NUCLEOTIDE SEQUENCE [LARGE SCALE GENOMIC DNA]</scope>
    <source>
        <strain evidence="4 5">P16-029</strain>
    </source>
</reference>
<dbReference type="InterPro" id="IPR045853">
    <property type="entry name" value="Pep_chain_release_fac_I_sf"/>
</dbReference>
<protein>
    <submittedName>
        <fullName evidence="4">Aminoacyl-tRNA hydrolase</fullName>
    </submittedName>
</protein>
<dbReference type="PANTHER" id="PTHR47814">
    <property type="entry name" value="PEPTIDYL-TRNA HYDROLASE ARFB"/>
    <property type="match status" value="1"/>
</dbReference>
<feature type="compositionally biased region" description="Basic residues" evidence="2">
    <location>
        <begin position="105"/>
        <end position="140"/>
    </location>
</feature>
<feature type="region of interest" description="Disordered" evidence="2">
    <location>
        <begin position="101"/>
        <end position="140"/>
    </location>
</feature>
<dbReference type="SUPFAM" id="SSF75620">
    <property type="entry name" value="Release factor"/>
    <property type="match status" value="1"/>
</dbReference>
<comment type="caution">
    <text evidence="4">The sequence shown here is derived from an EMBL/GenBank/DDBJ whole genome shotgun (WGS) entry which is preliminary data.</text>
</comment>
<dbReference type="EMBL" id="NOWI01000004">
    <property type="protein sequence ID" value="RFT44860.1"/>
    <property type="molecule type" value="Genomic_DNA"/>
</dbReference>
<gene>
    <name evidence="4" type="ORF">CHT91_05170</name>
</gene>
<name>A0A3E2DHN0_9ACTN</name>
<comment type="similarity">
    <text evidence="1">Belongs to the prokaryotic/mitochondrial release factor family.</text>
</comment>
<evidence type="ECO:0000259" key="3">
    <source>
        <dbReference type="Pfam" id="PF00472"/>
    </source>
</evidence>
<dbReference type="GO" id="GO:0043022">
    <property type="term" value="F:ribosome binding"/>
    <property type="evidence" value="ECO:0007669"/>
    <property type="project" value="TreeGrafter"/>
</dbReference>
<evidence type="ECO:0000313" key="5">
    <source>
        <dbReference type="Proteomes" id="UP000259211"/>
    </source>
</evidence>
<dbReference type="Proteomes" id="UP000259211">
    <property type="component" value="Unassembled WGS sequence"/>
</dbReference>
<dbReference type="GO" id="GO:0003747">
    <property type="term" value="F:translation release factor activity"/>
    <property type="evidence" value="ECO:0007669"/>
    <property type="project" value="InterPro"/>
</dbReference>
<dbReference type="Gene3D" id="3.30.160.20">
    <property type="match status" value="1"/>
</dbReference>
<feature type="domain" description="Prokaryotic-type class I peptide chain release factors" evidence="3">
    <location>
        <begin position="12"/>
        <end position="135"/>
    </location>
</feature>
<dbReference type="Pfam" id="PF00472">
    <property type="entry name" value="RF-1"/>
    <property type="match status" value="1"/>
</dbReference>
<dbReference type="GO" id="GO:0072344">
    <property type="term" value="P:rescue of stalled ribosome"/>
    <property type="evidence" value="ECO:0007669"/>
    <property type="project" value="TreeGrafter"/>
</dbReference>
<dbReference type="PANTHER" id="PTHR47814:SF1">
    <property type="entry name" value="PEPTIDYL-TRNA HYDROLASE ARFB"/>
    <property type="match status" value="1"/>
</dbReference>
<accession>A0A3E2DHN0</accession>
<dbReference type="AlphaFoldDB" id="A0A3E2DHN0"/>
<evidence type="ECO:0000256" key="1">
    <source>
        <dbReference type="ARBA" id="ARBA00010835"/>
    </source>
</evidence>
<proteinExistence type="inferred from homology"/>
<sequence length="140" mass="15945">MIEAMEIIPGFVVPEAQLQERFSHSSGPGGQGVNTSDSRVELQFDVARSDAVPEHLRPVLLTTLSNRLVNGVLTVAVQDERAQLANRRLARARMADVLQKACVQPRRRRATKRTRGSQRRRLEAKKRRGEIKRNRQRPSW</sequence>
<dbReference type="RefSeq" id="WP_065672803.1">
    <property type="nucleotide sequence ID" value="NZ_AP024308.1"/>
</dbReference>
<evidence type="ECO:0000313" key="4">
    <source>
        <dbReference type="EMBL" id="RFT44860.1"/>
    </source>
</evidence>